<keyword evidence="3" id="KW-1185">Reference proteome</keyword>
<feature type="region of interest" description="Disordered" evidence="1">
    <location>
        <begin position="1"/>
        <end position="21"/>
    </location>
</feature>
<feature type="compositionally biased region" description="Polar residues" evidence="1">
    <location>
        <begin position="1"/>
        <end position="15"/>
    </location>
</feature>
<dbReference type="HOGENOM" id="CLU_1723527_0_0_1"/>
<dbReference type="VEuPathDB" id="FungiDB:sr17128"/>
<accession>E7A0J5</accession>
<reference evidence="2 3" key="1">
    <citation type="journal article" date="2010" name="Science">
        <title>Pathogenicity determinants in smut fungi revealed by genome comparison.</title>
        <authorList>
            <person name="Schirawski J."/>
            <person name="Mannhaupt G."/>
            <person name="Muench K."/>
            <person name="Brefort T."/>
            <person name="Schipper K."/>
            <person name="Doehlemann G."/>
            <person name="Di Stasio M."/>
            <person name="Roessel N."/>
            <person name="Mendoza-Mendoza A."/>
            <person name="Pester D."/>
            <person name="Mueller O."/>
            <person name="Winterberg B."/>
            <person name="Meyer E."/>
            <person name="Ghareeb H."/>
            <person name="Wollenberg T."/>
            <person name="Muensterkoetter M."/>
            <person name="Wong P."/>
            <person name="Walter M."/>
            <person name="Stukenbrock E."/>
            <person name="Gueldener U."/>
            <person name="Kahmann R."/>
        </authorList>
    </citation>
    <scope>NUCLEOTIDE SEQUENCE [LARGE SCALE GENOMIC DNA]</scope>
    <source>
        <strain evidence="3">SRZ2</strain>
    </source>
</reference>
<dbReference type="Proteomes" id="UP000008867">
    <property type="component" value="Chromosome 6"/>
</dbReference>
<dbReference type="EMBL" id="FQ311471">
    <property type="protein sequence ID" value="CBQ73002.1"/>
    <property type="molecule type" value="Genomic_DNA"/>
</dbReference>
<evidence type="ECO:0000313" key="2">
    <source>
        <dbReference type="EMBL" id="CBQ73002.1"/>
    </source>
</evidence>
<protein>
    <submittedName>
        <fullName evidence="2">Uncharacterized protein</fullName>
    </submittedName>
</protein>
<sequence length="152" mass="17306">MADPSNPANATSPPTDSDAVHPDEVLFWERVNAARDSIVLTKAQQDQLDAIYADVRRKREEGNIPDSSLVFPEIDDESKIKRFREIVDEERAFTNKIITMDADAPAEQYHMAVRDHIRNIRRLMGVSEEVSGLNASVLPGRRRTDPLSFHWH</sequence>
<evidence type="ECO:0000256" key="1">
    <source>
        <dbReference type="SAM" id="MobiDB-lite"/>
    </source>
</evidence>
<evidence type="ECO:0000313" key="3">
    <source>
        <dbReference type="Proteomes" id="UP000008867"/>
    </source>
</evidence>
<gene>
    <name evidence="2" type="ORF">sr17128</name>
</gene>
<proteinExistence type="predicted"/>
<organism evidence="2 3">
    <name type="scientific">Sporisorium reilianum (strain SRZ2)</name>
    <name type="common">Maize head smut fungus</name>
    <dbReference type="NCBI Taxonomy" id="999809"/>
    <lineage>
        <taxon>Eukaryota</taxon>
        <taxon>Fungi</taxon>
        <taxon>Dikarya</taxon>
        <taxon>Basidiomycota</taxon>
        <taxon>Ustilaginomycotina</taxon>
        <taxon>Ustilaginomycetes</taxon>
        <taxon>Ustilaginales</taxon>
        <taxon>Ustilaginaceae</taxon>
        <taxon>Sporisorium</taxon>
    </lineage>
</organism>
<name>E7A0J5_SPORE</name>
<dbReference type="AlphaFoldDB" id="E7A0J5"/>